<feature type="transmembrane region" description="Helical" evidence="1">
    <location>
        <begin position="12"/>
        <end position="30"/>
    </location>
</feature>
<evidence type="ECO:0000313" key="3">
    <source>
        <dbReference type="Proteomes" id="UP000579153"/>
    </source>
</evidence>
<proteinExistence type="predicted"/>
<comment type="caution">
    <text evidence="2">The sequence shown here is derived from an EMBL/GenBank/DDBJ whole genome shotgun (WGS) entry which is preliminary data.</text>
</comment>
<evidence type="ECO:0000256" key="1">
    <source>
        <dbReference type="SAM" id="Phobius"/>
    </source>
</evidence>
<name>A0A7W9GGB8_9ACTN</name>
<gene>
    <name evidence="2" type="ORF">HD596_010075</name>
</gene>
<evidence type="ECO:0000313" key="2">
    <source>
        <dbReference type="EMBL" id="MBB5783319.1"/>
    </source>
</evidence>
<keyword evidence="3" id="KW-1185">Reference proteome</keyword>
<dbReference type="EMBL" id="JACHMB010000001">
    <property type="protein sequence ID" value="MBB5783319.1"/>
    <property type="molecule type" value="Genomic_DNA"/>
</dbReference>
<accession>A0A7W9GGB8</accession>
<protein>
    <submittedName>
        <fullName evidence="2">Uncharacterized protein</fullName>
    </submittedName>
</protein>
<keyword evidence="1" id="KW-0472">Membrane</keyword>
<keyword evidence="1" id="KW-1133">Transmembrane helix</keyword>
<keyword evidence="1" id="KW-0812">Transmembrane</keyword>
<dbReference type="Proteomes" id="UP000579153">
    <property type="component" value="Unassembled WGS sequence"/>
</dbReference>
<organism evidence="2 3">
    <name type="scientific">Nonomuraea jabiensis</name>
    <dbReference type="NCBI Taxonomy" id="882448"/>
    <lineage>
        <taxon>Bacteria</taxon>
        <taxon>Bacillati</taxon>
        <taxon>Actinomycetota</taxon>
        <taxon>Actinomycetes</taxon>
        <taxon>Streptosporangiales</taxon>
        <taxon>Streptosporangiaceae</taxon>
        <taxon>Nonomuraea</taxon>
    </lineage>
</organism>
<sequence>MRLTGEQVTERVVTVGGVSRVSMVVVLAIYDTFVGPIGETARQIIT</sequence>
<dbReference type="RefSeq" id="WP_185076276.1">
    <property type="nucleotide sequence ID" value="NZ_JACHMB010000001.1"/>
</dbReference>
<dbReference type="AlphaFoldDB" id="A0A7W9GGB8"/>
<reference evidence="2 3" key="1">
    <citation type="submission" date="2020-08" db="EMBL/GenBank/DDBJ databases">
        <title>Sequencing the genomes of 1000 actinobacteria strains.</title>
        <authorList>
            <person name="Klenk H.-P."/>
        </authorList>
    </citation>
    <scope>NUCLEOTIDE SEQUENCE [LARGE SCALE GENOMIC DNA]</scope>
    <source>
        <strain evidence="2 3">DSM 45507</strain>
    </source>
</reference>